<organism evidence="2 3">
    <name type="scientific">Rotaria socialis</name>
    <dbReference type="NCBI Taxonomy" id="392032"/>
    <lineage>
        <taxon>Eukaryota</taxon>
        <taxon>Metazoa</taxon>
        <taxon>Spiralia</taxon>
        <taxon>Gnathifera</taxon>
        <taxon>Rotifera</taxon>
        <taxon>Eurotatoria</taxon>
        <taxon>Bdelloidea</taxon>
        <taxon>Philodinida</taxon>
        <taxon>Philodinidae</taxon>
        <taxon>Rotaria</taxon>
    </lineage>
</organism>
<comment type="caution">
    <text evidence="2">The sequence shown here is derived from an EMBL/GenBank/DDBJ whole genome shotgun (WGS) entry which is preliminary data.</text>
</comment>
<evidence type="ECO:0000313" key="3">
    <source>
        <dbReference type="Proteomes" id="UP000663873"/>
    </source>
</evidence>
<dbReference type="EMBL" id="CAJOBP010113305">
    <property type="protein sequence ID" value="CAF5007752.1"/>
    <property type="molecule type" value="Genomic_DNA"/>
</dbReference>
<evidence type="ECO:0000256" key="1">
    <source>
        <dbReference type="SAM" id="MobiDB-lite"/>
    </source>
</evidence>
<accession>A0A822AY75</accession>
<dbReference type="AlphaFoldDB" id="A0A822AY75"/>
<feature type="compositionally biased region" description="Basic residues" evidence="1">
    <location>
        <begin position="61"/>
        <end position="74"/>
    </location>
</feature>
<sequence length="74" mass="9023">SGKASPSSSSYLTFNENLENPHYHHHHYHHHYQQQQQQQQQHIALENSDNDEYREQLPKRTIPKQRRKLKIEHD</sequence>
<feature type="compositionally biased region" description="Basic residues" evidence="1">
    <location>
        <begin position="23"/>
        <end position="32"/>
    </location>
</feature>
<feature type="compositionally biased region" description="Low complexity" evidence="1">
    <location>
        <begin position="33"/>
        <end position="42"/>
    </location>
</feature>
<keyword evidence="3" id="KW-1185">Reference proteome</keyword>
<feature type="compositionally biased region" description="Polar residues" evidence="1">
    <location>
        <begin position="1"/>
        <end position="18"/>
    </location>
</feature>
<protein>
    <submittedName>
        <fullName evidence="2">Uncharacterized protein</fullName>
    </submittedName>
</protein>
<name>A0A822AY75_9BILA</name>
<feature type="non-terminal residue" evidence="2">
    <location>
        <position position="74"/>
    </location>
</feature>
<reference evidence="2" key="1">
    <citation type="submission" date="2021-02" db="EMBL/GenBank/DDBJ databases">
        <authorList>
            <person name="Nowell W R."/>
        </authorList>
    </citation>
    <scope>NUCLEOTIDE SEQUENCE</scope>
</reference>
<proteinExistence type="predicted"/>
<feature type="region of interest" description="Disordered" evidence="1">
    <location>
        <begin position="1"/>
        <end position="74"/>
    </location>
</feature>
<feature type="non-terminal residue" evidence="2">
    <location>
        <position position="1"/>
    </location>
</feature>
<gene>
    <name evidence="2" type="ORF">UJA718_LOCUS50461</name>
</gene>
<evidence type="ECO:0000313" key="2">
    <source>
        <dbReference type="EMBL" id="CAF5007752.1"/>
    </source>
</evidence>
<dbReference type="Proteomes" id="UP000663873">
    <property type="component" value="Unassembled WGS sequence"/>
</dbReference>